<reference evidence="1 2" key="1">
    <citation type="submission" date="2017-05" db="EMBL/GenBank/DDBJ databases">
        <authorList>
            <person name="Varghese N."/>
            <person name="Submissions S."/>
        </authorList>
    </citation>
    <scope>NUCLEOTIDE SEQUENCE [LARGE SCALE GENOMIC DNA]</scope>
    <source>
        <strain evidence="1 2">DSM 29506</strain>
    </source>
</reference>
<dbReference type="EMBL" id="FXTO01000066">
    <property type="protein sequence ID" value="SMO99992.1"/>
    <property type="molecule type" value="Genomic_DNA"/>
</dbReference>
<dbReference type="GO" id="GO:0016740">
    <property type="term" value="F:transferase activity"/>
    <property type="evidence" value="ECO:0007669"/>
    <property type="project" value="UniProtKB-KW"/>
</dbReference>
<dbReference type="AlphaFoldDB" id="A0A521FV38"/>
<dbReference type="OrthoDB" id="7855384at2"/>
<protein>
    <submittedName>
        <fullName evidence="1">Uncharacterized nucleotidyltransferase</fullName>
    </submittedName>
</protein>
<proteinExistence type="predicted"/>
<sequence length="346" mass="37491">MSVVASKPPALTPCGSAPHRAVLGILAIALGRPAYDGLIADLRNSIPEQIAAIANQSYGQTILASGLRTLPALQSAIPDDLVIYFTEMQRANGERNTQAITQLAEIAAILAQHGIPILALKGAADVLQPLHDIPAHRYISDLDILIPENQITHAARLLREAKGLPVADRDILPGAHHHLAQIIAPDWLFTVELHIQPGSSAVQSVLNGAKMLRHATPSGIPGLMIPTLEDRFLHHILHNMELRHDTAALHLRALADHLRYRAALHAEDTDRAFSRLDAVGLGAWQTDLTDLAQALNGSPAQPGTWTWRALSGFGTPDAARSKDTLFWMKVRFRRGPSCLSSSSRRP</sequence>
<dbReference type="Proteomes" id="UP000316030">
    <property type="component" value="Unassembled WGS sequence"/>
</dbReference>
<keyword evidence="1" id="KW-0808">Transferase</keyword>
<name>A0A521FV38_9RHOB</name>
<dbReference type="RefSeq" id="WP_142495107.1">
    <property type="nucleotide sequence ID" value="NZ_FXTO01000066.1"/>
</dbReference>
<dbReference type="InterPro" id="IPR039498">
    <property type="entry name" value="NTP_transf_5"/>
</dbReference>
<evidence type="ECO:0000313" key="2">
    <source>
        <dbReference type="Proteomes" id="UP000316030"/>
    </source>
</evidence>
<evidence type="ECO:0000313" key="1">
    <source>
        <dbReference type="EMBL" id="SMO99992.1"/>
    </source>
</evidence>
<keyword evidence="2" id="KW-1185">Reference proteome</keyword>
<dbReference type="Pfam" id="PF14907">
    <property type="entry name" value="NTP_transf_5"/>
    <property type="match status" value="1"/>
</dbReference>
<accession>A0A521FV38</accession>
<organism evidence="1 2">
    <name type="scientific">Thalassovita litoralis</name>
    <dbReference type="NCBI Taxonomy" id="1010611"/>
    <lineage>
        <taxon>Bacteria</taxon>
        <taxon>Pseudomonadati</taxon>
        <taxon>Pseudomonadota</taxon>
        <taxon>Alphaproteobacteria</taxon>
        <taxon>Rhodobacterales</taxon>
        <taxon>Roseobacteraceae</taxon>
        <taxon>Thalassovita</taxon>
    </lineage>
</organism>
<gene>
    <name evidence="1" type="ORF">SAMN06265173_1661</name>
</gene>